<gene>
    <name evidence="1" type="ORF">FIC94_14790</name>
</gene>
<comment type="caution">
    <text evidence="1">The sequence shown here is derived from an EMBL/GenBank/DDBJ whole genome shotgun (WGS) entry which is preliminary data.</text>
</comment>
<dbReference type="Proteomes" id="UP000312784">
    <property type="component" value="Unassembled WGS sequence"/>
</dbReference>
<proteinExistence type="predicted"/>
<dbReference type="RefSeq" id="WP_140025415.1">
    <property type="nucleotide sequence ID" value="NZ_JBHUFG010000050.1"/>
</dbReference>
<dbReference type="EMBL" id="VEWL01000009">
    <property type="protein sequence ID" value="TNV13869.1"/>
    <property type="molecule type" value="Genomic_DNA"/>
</dbReference>
<dbReference type="SUPFAM" id="SSF49373">
    <property type="entry name" value="Invasin/intimin cell-adhesion fragments"/>
    <property type="match status" value="1"/>
</dbReference>
<name>A0ABY2Y3R7_9HYPH</name>
<dbReference type="InterPro" id="IPR013783">
    <property type="entry name" value="Ig-like_fold"/>
</dbReference>
<keyword evidence="2" id="KW-1185">Reference proteome</keyword>
<accession>A0ABY2Y3R7</accession>
<protein>
    <recommendedName>
        <fullName evidence="3">Big-1 domain-containing protein</fullName>
    </recommendedName>
</protein>
<dbReference type="InterPro" id="IPR008964">
    <property type="entry name" value="Invasin/intimin_cell_adhesion"/>
</dbReference>
<reference evidence="1 2" key="1">
    <citation type="submission" date="2019-06" db="EMBL/GenBank/DDBJ databases">
        <title>Ochrobactrum cricket sp.nov., isolated from the insect Teleogryllus occipitalis living in deserted cropland.</title>
        <authorList>
            <person name="Hu M."/>
        </authorList>
    </citation>
    <scope>NUCLEOTIDE SEQUENCE [LARGE SCALE GENOMIC DNA]</scope>
    <source>
        <strain evidence="1 2">LCB8</strain>
    </source>
</reference>
<dbReference type="Gene3D" id="2.60.40.10">
    <property type="entry name" value="Immunoglobulins"/>
    <property type="match status" value="1"/>
</dbReference>
<evidence type="ECO:0000313" key="2">
    <source>
        <dbReference type="Proteomes" id="UP000312784"/>
    </source>
</evidence>
<organism evidence="1 2">
    <name type="scientific">Ochrobactrum teleogrylli</name>
    <dbReference type="NCBI Taxonomy" id="2479765"/>
    <lineage>
        <taxon>Bacteria</taxon>
        <taxon>Pseudomonadati</taxon>
        <taxon>Pseudomonadota</taxon>
        <taxon>Alphaproteobacteria</taxon>
        <taxon>Hyphomicrobiales</taxon>
        <taxon>Brucellaceae</taxon>
        <taxon>Brucella/Ochrobactrum group</taxon>
        <taxon>Ochrobactrum</taxon>
    </lineage>
</organism>
<sequence length="559" mass="61384">MGNTKIIDNVGIDIFTEGDYAAPYEGNDLPGEGEEVIVTIQVSNLPEKQKYQLYADLLRAETAWIVDADSPGLRSKKDISFDLVGNQKRSFSVANSTATDILVGVRVTLEPDGTVFRNKTPAPVHFEERFPDKVTIELSRTTAVADGATPIIATATAWKNKTPVRDVVIDFELHDNDCYAVFQKTDGVTIPDTGKGKLASAVTDKNGQASVSFTDEMSEKAFILAYYRTEDIEDQPEDDKPFEFSWPDGLQVTVVGLSETTVESDSVPKGTLVEWDGESVLAPNDGLSPMYVFAFVRTADGKPWTRGNVSFKICGPHAHFENSDQEIFLELDKDTGQTQQLPVFCLTLESNRILARMVSGSMPDDDDPSVSSLSYDFIDTWMDVSEVSPTLAYVPISHVKPEPEPSYNAKFEIGIKFSRNSVPCSSYRLAKDADFYSVKILDYDEGVELGSGDSVYWQYEFDAQGLPTTSEAVSKNSDPAIVWPRATVIGLDSAPKRWCSLGVEVTVTGAQILSTGSLGLYGYPIGRTQQQTSTIRYCKSGRHLNTGPFIVKAQPDTGY</sequence>
<evidence type="ECO:0008006" key="3">
    <source>
        <dbReference type="Google" id="ProtNLM"/>
    </source>
</evidence>
<evidence type="ECO:0000313" key="1">
    <source>
        <dbReference type="EMBL" id="TNV13869.1"/>
    </source>
</evidence>